<dbReference type="InterPro" id="IPR011050">
    <property type="entry name" value="Pectin_lyase_fold/virulence"/>
</dbReference>
<dbReference type="PANTHER" id="PTHR36453:SF1">
    <property type="entry name" value="RIGHT HANDED BETA HELIX DOMAIN-CONTAINING PROTEIN"/>
    <property type="match status" value="1"/>
</dbReference>
<evidence type="ECO:0000313" key="2">
    <source>
        <dbReference type="EMBL" id="MFB9575544.1"/>
    </source>
</evidence>
<evidence type="ECO:0000313" key="3">
    <source>
        <dbReference type="Proteomes" id="UP001589710"/>
    </source>
</evidence>
<dbReference type="Gene3D" id="2.60.120.260">
    <property type="entry name" value="Galactose-binding domain-like"/>
    <property type="match status" value="1"/>
</dbReference>
<evidence type="ECO:0008006" key="4">
    <source>
        <dbReference type="Google" id="ProtNLM"/>
    </source>
</evidence>
<organism evidence="2 3">
    <name type="scientific">Streptomyces yanii</name>
    <dbReference type="NCBI Taxonomy" id="78510"/>
    <lineage>
        <taxon>Bacteria</taxon>
        <taxon>Bacillati</taxon>
        <taxon>Actinomycetota</taxon>
        <taxon>Actinomycetes</taxon>
        <taxon>Kitasatosporales</taxon>
        <taxon>Streptomycetaceae</taxon>
        <taxon>Streptomyces</taxon>
    </lineage>
</organism>
<accession>A0ABV5RF79</accession>
<dbReference type="SMART" id="SM00710">
    <property type="entry name" value="PbH1"/>
    <property type="match status" value="6"/>
</dbReference>
<protein>
    <recommendedName>
        <fullName evidence="4">Right handed beta helix domain-containing protein</fullName>
    </recommendedName>
</protein>
<dbReference type="PANTHER" id="PTHR36453">
    <property type="entry name" value="SECRETED PROTEIN-RELATED"/>
    <property type="match status" value="1"/>
</dbReference>
<keyword evidence="1" id="KW-0732">Signal</keyword>
<name>A0ABV5RF79_9ACTN</name>
<dbReference type="InterPro" id="IPR006626">
    <property type="entry name" value="PbH1"/>
</dbReference>
<feature type="chain" id="PRO_5045729824" description="Right handed beta helix domain-containing protein" evidence="1">
    <location>
        <begin position="38"/>
        <end position="926"/>
    </location>
</feature>
<reference evidence="2 3" key="1">
    <citation type="submission" date="2024-09" db="EMBL/GenBank/DDBJ databases">
        <authorList>
            <person name="Sun Q."/>
            <person name="Mori K."/>
        </authorList>
    </citation>
    <scope>NUCLEOTIDE SEQUENCE [LARGE SCALE GENOMIC DNA]</scope>
    <source>
        <strain evidence="2 3">JCM 3331</strain>
    </source>
</reference>
<proteinExistence type="predicted"/>
<dbReference type="InterPro" id="IPR012334">
    <property type="entry name" value="Pectin_lyas_fold"/>
</dbReference>
<dbReference type="Proteomes" id="UP001589710">
    <property type="component" value="Unassembled WGS sequence"/>
</dbReference>
<evidence type="ECO:0000256" key="1">
    <source>
        <dbReference type="SAM" id="SignalP"/>
    </source>
</evidence>
<keyword evidence="3" id="KW-1185">Reference proteome</keyword>
<dbReference type="Gene3D" id="2.160.20.10">
    <property type="entry name" value="Single-stranded right-handed beta-helix, Pectin lyase-like"/>
    <property type="match status" value="2"/>
</dbReference>
<dbReference type="EMBL" id="JBHMCG010000108">
    <property type="protein sequence ID" value="MFB9575544.1"/>
    <property type="molecule type" value="Genomic_DNA"/>
</dbReference>
<sequence>MNKRAAVRRPAAPWAFAVATGLAAALLVPAFGSAAEAATTPVTLYAAPDGEGTSCTQTAPCSLSGAQTKVREAVAGGSDVDVDVKLLDGTYRLGSTWKFGAQDSGTAGHPVVWEAADGARPVISGATRIHKWTESDTEGLWSASVPAGSDSRQLYVDGRQAPVAQATAAQLGFSGSWTGTTDGYNISGDSAAKSWFGALSADELKRVEFDYPGGNGPWTESRCRVAGYDSASAALTMTQPCWTNTTRRASFSHASGGLPSMNPRTKPSVVANAKALIRPGQWYLDPAASKLYYKPLPGESLHSFAVELPRLESLLQGAGTLGKPVHDLTFKGLQFSHATWNGPSSEAGFSDVQSNLRMTEDPAGGSTRGNQAMCEFSAPAGSCPWGGLTQPQANVAFSAARNVTLTGNRFAELGGAGLSVMYGSVNTRIQGNEFTDIASTGLLLGCTYDPTPVLPVGATSAQLSPPEGIKQNCTPDPAAVGDDIIGANEILTDTTVSDNIIHRVGTDYSSACGITLLFSRGTTITHNNLYDLPYTGITAGVIQGHVDHAGDAQNSVNINENNTISNNLIHDWMKKRHDGGAIYVEGHQAQYRDVNGNAVPATGAVDSAQTLAHGLQVKGNVAYQSPATNFTYYDDAGSEWINWQGNVAFNAGNASQGGCSSTGHFWISDNYFSRGTEAYACARPIDSHVSNNTSVTSTPAPDDLSATPTAGKIPESLFTSAGVSDDYAALVKSAGPTTSYVSAADDSDRVLVAGEGFGANPKVYAGSSKLKNRDVRRLSSGFLIATVPAGTRAYQVSVGRPVDDLTLTRVNDTDSAITYSGFSTSSGRGLGDFLDDIHYATANGSKVTYTFTGTSIKVYGELNSDQGNLGVTLDNQAQQTVATTSDDGERHTNAVVFSADGLSSGTHTIVIEKLSGSYATFDGFSS</sequence>
<feature type="signal peptide" evidence="1">
    <location>
        <begin position="1"/>
        <end position="37"/>
    </location>
</feature>
<comment type="caution">
    <text evidence="2">The sequence shown here is derived from an EMBL/GenBank/DDBJ whole genome shotgun (WGS) entry which is preliminary data.</text>
</comment>
<dbReference type="RefSeq" id="WP_345513315.1">
    <property type="nucleotide sequence ID" value="NZ_BAAAXD010000021.1"/>
</dbReference>
<dbReference type="SUPFAM" id="SSF51126">
    <property type="entry name" value="Pectin lyase-like"/>
    <property type="match status" value="1"/>
</dbReference>
<gene>
    <name evidence="2" type="ORF">ACFFTL_25485</name>
</gene>